<proteinExistence type="inferred from homology"/>
<evidence type="ECO:0000256" key="5">
    <source>
        <dbReference type="ARBA" id="ARBA00023172"/>
    </source>
</evidence>
<comment type="function">
    <text evidence="1">Site-specific tyrosine recombinase, which acts by catalyzing the cutting and rejoining of the recombining DNA molecules.</text>
</comment>
<dbReference type="InterPro" id="IPR013762">
    <property type="entry name" value="Integrase-like_cat_sf"/>
</dbReference>
<dbReference type="PANTHER" id="PTHR30349">
    <property type="entry name" value="PHAGE INTEGRASE-RELATED"/>
    <property type="match status" value="1"/>
</dbReference>
<evidence type="ECO:0000259" key="8">
    <source>
        <dbReference type="PROSITE" id="PS51900"/>
    </source>
</evidence>
<keyword evidence="3" id="KW-0229">DNA integration</keyword>
<evidence type="ECO:0000256" key="2">
    <source>
        <dbReference type="ARBA" id="ARBA00008857"/>
    </source>
</evidence>
<dbReference type="SUPFAM" id="SSF56349">
    <property type="entry name" value="DNA breaking-rejoining enzymes"/>
    <property type="match status" value="1"/>
</dbReference>
<dbReference type="Pfam" id="PF14659">
    <property type="entry name" value="Phage_int_SAM_3"/>
    <property type="match status" value="1"/>
</dbReference>
<evidence type="ECO:0000256" key="4">
    <source>
        <dbReference type="ARBA" id="ARBA00023125"/>
    </source>
</evidence>
<dbReference type="InterPro" id="IPR011010">
    <property type="entry name" value="DNA_brk_join_enz"/>
</dbReference>
<reference evidence="9 10" key="1">
    <citation type="submission" date="2018-08" db="EMBL/GenBank/DDBJ databases">
        <title>A genome reference for cultivated species of the human gut microbiota.</title>
        <authorList>
            <person name="Zou Y."/>
            <person name="Xue W."/>
            <person name="Luo G."/>
        </authorList>
    </citation>
    <scope>NUCLEOTIDE SEQUENCE [LARGE SCALE GENOMIC DNA]</scope>
    <source>
        <strain evidence="9 10">AM28-23</strain>
    </source>
</reference>
<evidence type="ECO:0000313" key="9">
    <source>
        <dbReference type="EMBL" id="RHE41899.1"/>
    </source>
</evidence>
<organism evidence="9 10">
    <name type="scientific">Blautia obeum</name>
    <dbReference type="NCBI Taxonomy" id="40520"/>
    <lineage>
        <taxon>Bacteria</taxon>
        <taxon>Bacillati</taxon>
        <taxon>Bacillota</taxon>
        <taxon>Clostridia</taxon>
        <taxon>Lachnospirales</taxon>
        <taxon>Lachnospiraceae</taxon>
        <taxon>Blautia</taxon>
    </lineage>
</organism>
<keyword evidence="4 6" id="KW-0238">DNA-binding</keyword>
<evidence type="ECO:0000259" key="7">
    <source>
        <dbReference type="PROSITE" id="PS51898"/>
    </source>
</evidence>
<dbReference type="GO" id="GO:0003677">
    <property type="term" value="F:DNA binding"/>
    <property type="evidence" value="ECO:0007669"/>
    <property type="project" value="UniProtKB-UniRule"/>
</dbReference>
<dbReference type="InterPro" id="IPR050090">
    <property type="entry name" value="Tyrosine_recombinase_XerCD"/>
</dbReference>
<dbReference type="PROSITE" id="PS51898">
    <property type="entry name" value="TYR_RECOMBINASE"/>
    <property type="match status" value="1"/>
</dbReference>
<feature type="domain" description="Tyr recombinase" evidence="7">
    <location>
        <begin position="173"/>
        <end position="407"/>
    </location>
</feature>
<dbReference type="PROSITE" id="PS51900">
    <property type="entry name" value="CB"/>
    <property type="match status" value="1"/>
</dbReference>
<dbReference type="PANTHER" id="PTHR30349:SF41">
    <property type="entry name" value="INTEGRASE_RECOMBINASE PROTEIN MJ0367-RELATED"/>
    <property type="match status" value="1"/>
</dbReference>
<dbReference type="Gene3D" id="3.30.160.60">
    <property type="entry name" value="Classic Zinc Finger"/>
    <property type="match status" value="1"/>
</dbReference>
<evidence type="ECO:0000256" key="1">
    <source>
        <dbReference type="ARBA" id="ARBA00003283"/>
    </source>
</evidence>
<dbReference type="GO" id="GO:0015074">
    <property type="term" value="P:DNA integration"/>
    <property type="evidence" value="ECO:0007669"/>
    <property type="project" value="UniProtKB-KW"/>
</dbReference>
<dbReference type="InterPro" id="IPR010998">
    <property type="entry name" value="Integrase_recombinase_N"/>
</dbReference>
<dbReference type="EMBL" id="QSKF01000001">
    <property type="protein sequence ID" value="RHE41899.1"/>
    <property type="molecule type" value="Genomic_DNA"/>
</dbReference>
<dbReference type="Pfam" id="PF00589">
    <property type="entry name" value="Phage_integrase"/>
    <property type="match status" value="1"/>
</dbReference>
<dbReference type="AlphaFoldDB" id="A0A414JBF1"/>
<sequence>MGKDLNGKELGRGITQRKDGRYMGRIHIRGSKKEVTLYDRNLKMLKNKVNTYRALAGTSQWDISMTVTEWFEQWMEIYNVPVLKATTIRNYWDGFKRIQPLIGDRRVIDIKSNNILSALYVLKENGYAPATIKQTFTILKVMFSMAYRVRAVLYNPCEGMRAPTERTHQEIIEREESQNLEKDVQRFLDVCRHTRYYELFYILSRTGLRIGEACALEWKDVDLERKCIYIDKTVNKVKKYYDSKGRKMESSKMVAQITSPKKQASYRIVPISDETVNAFAAWKTKQLADKQRWGRKWGIKNELLKDFPDLIFTTSPGKTYLPGYATQECKRISDCINRREKQMALSENRESGFIHIHPHLFRYFYVTKCVEKGMNPVMIGKITGHAEIRMTQHYTRLSDEFILRQHEVH</sequence>
<comment type="caution">
    <text evidence="9">The sequence shown here is derived from an EMBL/GenBank/DDBJ whole genome shotgun (WGS) entry which is preliminary data.</text>
</comment>
<dbReference type="CDD" id="cd01189">
    <property type="entry name" value="INT_ICEBs1_C_like"/>
    <property type="match status" value="1"/>
</dbReference>
<dbReference type="Gene3D" id="1.10.150.130">
    <property type="match status" value="1"/>
</dbReference>
<evidence type="ECO:0000256" key="3">
    <source>
        <dbReference type="ARBA" id="ARBA00022908"/>
    </source>
</evidence>
<gene>
    <name evidence="9" type="ORF">DW740_00925</name>
</gene>
<comment type="similarity">
    <text evidence="2">Belongs to the 'phage' integrase family.</text>
</comment>
<dbReference type="Proteomes" id="UP000283745">
    <property type="component" value="Unassembled WGS sequence"/>
</dbReference>
<feature type="domain" description="Core-binding (CB)" evidence="8">
    <location>
        <begin position="65"/>
        <end position="147"/>
    </location>
</feature>
<dbReference type="GO" id="GO:0006310">
    <property type="term" value="P:DNA recombination"/>
    <property type="evidence" value="ECO:0007669"/>
    <property type="project" value="UniProtKB-KW"/>
</dbReference>
<protein>
    <submittedName>
        <fullName evidence="9">Site-specific integrase</fullName>
    </submittedName>
</protein>
<accession>A0A414JBF1</accession>
<evidence type="ECO:0000313" key="10">
    <source>
        <dbReference type="Proteomes" id="UP000283745"/>
    </source>
</evidence>
<dbReference type="InterPro" id="IPR004107">
    <property type="entry name" value="Integrase_SAM-like_N"/>
</dbReference>
<dbReference type="InterPro" id="IPR044068">
    <property type="entry name" value="CB"/>
</dbReference>
<evidence type="ECO:0000256" key="6">
    <source>
        <dbReference type="PROSITE-ProRule" id="PRU01248"/>
    </source>
</evidence>
<name>A0A414JBF1_9FIRM</name>
<keyword evidence="5" id="KW-0233">DNA recombination</keyword>
<dbReference type="Gene3D" id="1.10.443.10">
    <property type="entry name" value="Intergrase catalytic core"/>
    <property type="match status" value="1"/>
</dbReference>
<dbReference type="InterPro" id="IPR002104">
    <property type="entry name" value="Integrase_catalytic"/>
</dbReference>